<dbReference type="GO" id="GO:0010181">
    <property type="term" value="F:FMN binding"/>
    <property type="evidence" value="ECO:0007669"/>
    <property type="project" value="InterPro"/>
</dbReference>
<dbReference type="InterPro" id="IPR004465">
    <property type="entry name" value="RNR_NrdI"/>
</dbReference>
<organism evidence="1 2">
    <name type="scientific">Culicoidibacter larvae</name>
    <dbReference type="NCBI Taxonomy" id="2579976"/>
    <lineage>
        <taxon>Bacteria</taxon>
        <taxon>Bacillati</taxon>
        <taxon>Bacillota</taxon>
        <taxon>Culicoidibacteria</taxon>
        <taxon>Culicoidibacterales</taxon>
        <taxon>Culicoidibacteraceae</taxon>
        <taxon>Culicoidibacter</taxon>
    </lineage>
</organism>
<comment type="caution">
    <text evidence="1">The sequence shown here is derived from an EMBL/GenBank/DDBJ whole genome shotgun (WGS) entry which is preliminary data.</text>
</comment>
<dbReference type="NCBIfam" id="TIGR00333">
    <property type="entry name" value="nrdI"/>
    <property type="match status" value="1"/>
</dbReference>
<dbReference type="InterPro" id="IPR029039">
    <property type="entry name" value="Flavoprotein-like_sf"/>
</dbReference>
<gene>
    <name evidence="1" type="primary">nrdI</name>
    <name evidence="1" type="ORF">FEZ08_00550</name>
</gene>
<dbReference type="PIRSF" id="PIRSF005087">
    <property type="entry name" value="NrdI"/>
    <property type="match status" value="1"/>
</dbReference>
<name>A0A5R8QHI5_9FIRM</name>
<dbReference type="SUPFAM" id="SSF52218">
    <property type="entry name" value="Flavoproteins"/>
    <property type="match status" value="1"/>
</dbReference>
<dbReference type="EMBL" id="VBWP01000001">
    <property type="protein sequence ID" value="TLG77140.1"/>
    <property type="molecule type" value="Genomic_DNA"/>
</dbReference>
<dbReference type="PANTHER" id="PTHR37297:SF1">
    <property type="entry name" value="PROTEIN NRDI"/>
    <property type="match status" value="1"/>
</dbReference>
<dbReference type="Pfam" id="PF07972">
    <property type="entry name" value="Flavodoxin_NdrI"/>
    <property type="match status" value="1"/>
</dbReference>
<dbReference type="PANTHER" id="PTHR37297">
    <property type="entry name" value="PROTEIN NRDI"/>
    <property type="match status" value="1"/>
</dbReference>
<dbReference type="Gene3D" id="3.40.50.360">
    <property type="match status" value="1"/>
</dbReference>
<proteinExistence type="predicted"/>
<protein>
    <submittedName>
        <fullName evidence="1">Class Ib ribonucleoside-diphosphate reductase assembly flavoprotein NrdI</fullName>
    </submittedName>
</protein>
<keyword evidence="2" id="KW-1185">Reference proteome</keyword>
<dbReference type="OrthoDB" id="350535at2"/>
<dbReference type="InParanoid" id="A0A5R8QHI5"/>
<evidence type="ECO:0000313" key="2">
    <source>
        <dbReference type="Proteomes" id="UP000306912"/>
    </source>
</evidence>
<accession>A0A5R8QHI5</accession>
<reference evidence="1 2" key="1">
    <citation type="submission" date="2019-05" db="EMBL/GenBank/DDBJ databases">
        <title>Culicoidintestinum kansasii gen. nov., sp. nov. from the gastrointestinal tract of the biting midge, Culicoides sonorensis.</title>
        <authorList>
            <person name="Neupane S."/>
            <person name="Ghosh A."/>
            <person name="Gunther S."/>
            <person name="Martin K."/>
            <person name="Zurek L."/>
        </authorList>
    </citation>
    <scope>NUCLEOTIDE SEQUENCE [LARGE SCALE GENOMIC DNA]</scope>
    <source>
        <strain evidence="1 2">CS-1</strain>
    </source>
</reference>
<dbReference type="AlphaFoldDB" id="A0A5R8QHI5"/>
<sequence length="125" mass="13742">MIKRRDENMLVVFYSETGNVATFVEKTGLETFEVVTGDETIDQPFVVVTPTTGDGEAPYELTLFLDEHKDYIRGVAASGDLAWGDSYGAAARVIAEEYDVPVIHVFELEGTDEDVTTFVDAVKAL</sequence>
<evidence type="ECO:0000313" key="1">
    <source>
        <dbReference type="EMBL" id="TLG77140.1"/>
    </source>
</evidence>
<dbReference type="Proteomes" id="UP000306912">
    <property type="component" value="Unassembled WGS sequence"/>
</dbReference>
<dbReference type="FunCoup" id="A0A5R8QHI5">
    <property type="interactions" value="24"/>
</dbReference>